<dbReference type="SMART" id="SM00382">
    <property type="entry name" value="AAA"/>
    <property type="match status" value="1"/>
</dbReference>
<evidence type="ECO:0000256" key="2">
    <source>
        <dbReference type="ARBA" id="ARBA00022741"/>
    </source>
</evidence>
<keyword evidence="1" id="KW-0813">Transport</keyword>
<dbReference type="Gene3D" id="3.40.50.300">
    <property type="entry name" value="P-loop containing nucleotide triphosphate hydrolases"/>
    <property type="match status" value="1"/>
</dbReference>
<protein>
    <submittedName>
        <fullName evidence="8">Heme ABC exporter ATP-binding protein CcmA</fullName>
    </submittedName>
</protein>
<organism evidence="8 9">
    <name type="scientific">Pseudomarimonas arenosa</name>
    <dbReference type="NCBI Taxonomy" id="2774145"/>
    <lineage>
        <taxon>Bacteria</taxon>
        <taxon>Pseudomonadati</taxon>
        <taxon>Pseudomonadota</taxon>
        <taxon>Gammaproteobacteria</taxon>
        <taxon>Lysobacterales</taxon>
        <taxon>Lysobacteraceae</taxon>
        <taxon>Pseudomarimonas</taxon>
    </lineage>
</organism>
<dbReference type="RefSeq" id="WP_192028673.1">
    <property type="nucleotide sequence ID" value="NZ_JACYTR010000008.1"/>
</dbReference>
<dbReference type="Proteomes" id="UP000613768">
    <property type="component" value="Unassembled WGS sequence"/>
</dbReference>
<gene>
    <name evidence="8" type="primary">ccmA</name>
    <name evidence="8" type="ORF">IFO71_06200</name>
</gene>
<evidence type="ECO:0000256" key="1">
    <source>
        <dbReference type="ARBA" id="ARBA00022448"/>
    </source>
</evidence>
<dbReference type="AlphaFoldDB" id="A0AAW3ZGT1"/>
<dbReference type="EMBL" id="JACYTR010000008">
    <property type="protein sequence ID" value="MBD8525330.1"/>
    <property type="molecule type" value="Genomic_DNA"/>
</dbReference>
<dbReference type="PANTHER" id="PTHR43499">
    <property type="entry name" value="ABC TRANSPORTER I FAMILY MEMBER 1"/>
    <property type="match status" value="1"/>
</dbReference>
<evidence type="ECO:0000256" key="4">
    <source>
        <dbReference type="ARBA" id="ARBA00022840"/>
    </source>
</evidence>
<accession>A0AAW3ZGT1</accession>
<sequence>MPDSAPLLLRAHALEFARNEERLFGPLELHVAGGEALLIEGHNGCGKTTLLRVLAGLLGGAHGEICMAPQAEVGPVLFLGHLLGLKGELSVEENLQYAMHLQGCRAGTDVEACLAEVGLQGLEDQPARTLSAGQRKRLGLARMRLLPSRLWLLDEPFANLDLEGIALVNRLVERHLAEGGGALITSHGAYATGAYQTRVLRLGRLQ</sequence>
<proteinExistence type="predicted"/>
<evidence type="ECO:0000256" key="3">
    <source>
        <dbReference type="ARBA" id="ARBA00022748"/>
    </source>
</evidence>
<reference evidence="8 9" key="1">
    <citation type="submission" date="2020-09" db="EMBL/GenBank/DDBJ databases">
        <title>Pseudoxanthomonas sp. CAU 1598 isolated from sand of Yaerae Beach.</title>
        <authorList>
            <person name="Kim W."/>
        </authorList>
    </citation>
    <scope>NUCLEOTIDE SEQUENCE [LARGE SCALE GENOMIC DNA]</scope>
    <source>
        <strain evidence="8 9">CAU 1598</strain>
    </source>
</reference>
<keyword evidence="3" id="KW-0201">Cytochrome c-type biogenesis</keyword>
<dbReference type="GO" id="GO:0016887">
    <property type="term" value="F:ATP hydrolysis activity"/>
    <property type="evidence" value="ECO:0007669"/>
    <property type="project" value="InterPro"/>
</dbReference>
<dbReference type="InterPro" id="IPR003439">
    <property type="entry name" value="ABC_transporter-like_ATP-bd"/>
</dbReference>
<dbReference type="InterPro" id="IPR005895">
    <property type="entry name" value="ABC_transptr_haem_export_CcmA"/>
</dbReference>
<keyword evidence="2" id="KW-0547">Nucleotide-binding</keyword>
<evidence type="ECO:0000256" key="5">
    <source>
        <dbReference type="ARBA" id="ARBA00022967"/>
    </source>
</evidence>
<evidence type="ECO:0000313" key="9">
    <source>
        <dbReference type="Proteomes" id="UP000613768"/>
    </source>
</evidence>
<dbReference type="InterPro" id="IPR003593">
    <property type="entry name" value="AAA+_ATPase"/>
</dbReference>
<name>A0AAW3ZGT1_9GAMM</name>
<dbReference type="NCBIfam" id="TIGR01189">
    <property type="entry name" value="ccmA"/>
    <property type="match status" value="1"/>
</dbReference>
<keyword evidence="9" id="KW-1185">Reference proteome</keyword>
<evidence type="ECO:0000259" key="7">
    <source>
        <dbReference type="PROSITE" id="PS50893"/>
    </source>
</evidence>
<evidence type="ECO:0000313" key="8">
    <source>
        <dbReference type="EMBL" id="MBD8525330.1"/>
    </source>
</evidence>
<dbReference type="PROSITE" id="PS50893">
    <property type="entry name" value="ABC_TRANSPORTER_2"/>
    <property type="match status" value="1"/>
</dbReference>
<keyword evidence="6" id="KW-0472">Membrane</keyword>
<evidence type="ECO:0000256" key="6">
    <source>
        <dbReference type="ARBA" id="ARBA00023136"/>
    </source>
</evidence>
<dbReference type="Pfam" id="PF00005">
    <property type="entry name" value="ABC_tran"/>
    <property type="match status" value="1"/>
</dbReference>
<keyword evidence="5" id="KW-1278">Translocase</keyword>
<dbReference type="GO" id="GO:0017004">
    <property type="term" value="P:cytochrome complex assembly"/>
    <property type="evidence" value="ECO:0007669"/>
    <property type="project" value="UniProtKB-KW"/>
</dbReference>
<dbReference type="SUPFAM" id="SSF52540">
    <property type="entry name" value="P-loop containing nucleoside triphosphate hydrolases"/>
    <property type="match status" value="1"/>
</dbReference>
<feature type="domain" description="ABC transporter" evidence="7">
    <location>
        <begin position="9"/>
        <end position="205"/>
    </location>
</feature>
<comment type="caution">
    <text evidence="8">The sequence shown here is derived from an EMBL/GenBank/DDBJ whole genome shotgun (WGS) entry which is preliminary data.</text>
</comment>
<dbReference type="GO" id="GO:0022857">
    <property type="term" value="F:transmembrane transporter activity"/>
    <property type="evidence" value="ECO:0007669"/>
    <property type="project" value="InterPro"/>
</dbReference>
<dbReference type="GO" id="GO:0005524">
    <property type="term" value="F:ATP binding"/>
    <property type="evidence" value="ECO:0007669"/>
    <property type="project" value="UniProtKB-KW"/>
</dbReference>
<keyword evidence="4 8" id="KW-0067">ATP-binding</keyword>
<dbReference type="InterPro" id="IPR027417">
    <property type="entry name" value="P-loop_NTPase"/>
</dbReference>
<dbReference type="PANTHER" id="PTHR43499:SF1">
    <property type="entry name" value="ABC TRANSPORTER I FAMILY MEMBER 1"/>
    <property type="match status" value="1"/>
</dbReference>